<dbReference type="Gene3D" id="1.10.287.3490">
    <property type="match status" value="1"/>
</dbReference>
<feature type="region of interest" description="Disordered" evidence="5">
    <location>
        <begin position="55"/>
        <end position="114"/>
    </location>
</feature>
<reference evidence="6" key="1">
    <citation type="journal article" date="2023" name="Mol. Phylogenet. Evol.">
        <title>Genome-scale phylogeny and comparative genomics of the fungal order Sordariales.</title>
        <authorList>
            <person name="Hensen N."/>
            <person name="Bonometti L."/>
            <person name="Westerberg I."/>
            <person name="Brannstrom I.O."/>
            <person name="Guillou S."/>
            <person name="Cros-Aarteil S."/>
            <person name="Calhoun S."/>
            <person name="Haridas S."/>
            <person name="Kuo A."/>
            <person name="Mondo S."/>
            <person name="Pangilinan J."/>
            <person name="Riley R."/>
            <person name="LaButti K."/>
            <person name="Andreopoulos B."/>
            <person name="Lipzen A."/>
            <person name="Chen C."/>
            <person name="Yan M."/>
            <person name="Daum C."/>
            <person name="Ng V."/>
            <person name="Clum A."/>
            <person name="Steindorff A."/>
            <person name="Ohm R.A."/>
            <person name="Martin F."/>
            <person name="Silar P."/>
            <person name="Natvig D.O."/>
            <person name="Lalanne C."/>
            <person name="Gautier V."/>
            <person name="Ament-Velasquez S.L."/>
            <person name="Kruys A."/>
            <person name="Hutchinson M.I."/>
            <person name="Powell A.J."/>
            <person name="Barry K."/>
            <person name="Miller A.N."/>
            <person name="Grigoriev I.V."/>
            <person name="Debuchy R."/>
            <person name="Gladieux P."/>
            <person name="Hiltunen Thoren M."/>
            <person name="Johannesson H."/>
        </authorList>
    </citation>
    <scope>NUCLEOTIDE SEQUENCE</scope>
    <source>
        <strain evidence="6">CBS 990.96</strain>
    </source>
</reference>
<evidence type="ECO:0000256" key="1">
    <source>
        <dbReference type="ARBA" id="ARBA00004123"/>
    </source>
</evidence>
<comment type="subcellular location">
    <subcellularLocation>
        <location evidence="1 4">Nucleus</location>
    </subcellularLocation>
</comment>
<evidence type="ECO:0000313" key="7">
    <source>
        <dbReference type="Proteomes" id="UP001301958"/>
    </source>
</evidence>
<dbReference type="EMBL" id="MU865445">
    <property type="protein sequence ID" value="KAK4222989.1"/>
    <property type="molecule type" value="Genomic_DNA"/>
</dbReference>
<comment type="caution">
    <text evidence="6">The sequence shown here is derived from an EMBL/GenBank/DDBJ whole genome shotgun (WGS) entry which is preliminary data.</text>
</comment>
<reference evidence="6" key="2">
    <citation type="submission" date="2023-05" db="EMBL/GenBank/DDBJ databases">
        <authorList>
            <consortium name="Lawrence Berkeley National Laboratory"/>
            <person name="Steindorff A."/>
            <person name="Hensen N."/>
            <person name="Bonometti L."/>
            <person name="Westerberg I."/>
            <person name="Brannstrom I.O."/>
            <person name="Guillou S."/>
            <person name="Cros-Aarteil S."/>
            <person name="Calhoun S."/>
            <person name="Haridas S."/>
            <person name="Kuo A."/>
            <person name="Mondo S."/>
            <person name="Pangilinan J."/>
            <person name="Riley R."/>
            <person name="Labutti K."/>
            <person name="Andreopoulos B."/>
            <person name="Lipzen A."/>
            <person name="Chen C."/>
            <person name="Yanf M."/>
            <person name="Daum C."/>
            <person name="Ng V."/>
            <person name="Clum A."/>
            <person name="Ohm R."/>
            <person name="Martin F."/>
            <person name="Silar P."/>
            <person name="Natvig D."/>
            <person name="Lalanne C."/>
            <person name="Gautier V."/>
            <person name="Ament-Velasquez S.L."/>
            <person name="Kruys A."/>
            <person name="Hutchinson M.I."/>
            <person name="Powell A.J."/>
            <person name="Barry K."/>
            <person name="Miller A.N."/>
            <person name="Grigoriev I.V."/>
            <person name="Debuchy R."/>
            <person name="Gladieux P."/>
            <person name="Thoren M.H."/>
            <person name="Johannesson H."/>
        </authorList>
    </citation>
    <scope>NUCLEOTIDE SEQUENCE</scope>
    <source>
        <strain evidence="6">CBS 990.96</strain>
    </source>
</reference>
<keyword evidence="4" id="KW-0805">Transcription regulation</keyword>
<evidence type="ECO:0000256" key="3">
    <source>
        <dbReference type="ARBA" id="ARBA00023242"/>
    </source>
</evidence>
<evidence type="ECO:0000256" key="5">
    <source>
        <dbReference type="SAM" id="MobiDB-lite"/>
    </source>
</evidence>
<proteinExistence type="inferred from homology"/>
<feature type="region of interest" description="Disordered" evidence="5">
    <location>
        <begin position="1"/>
        <end position="31"/>
    </location>
</feature>
<feature type="compositionally biased region" description="Low complexity" evidence="5">
    <location>
        <begin position="65"/>
        <end position="75"/>
    </location>
</feature>
<accession>A0AAN6YPN0</accession>
<dbReference type="Proteomes" id="UP001301958">
    <property type="component" value="Unassembled WGS sequence"/>
</dbReference>
<dbReference type="AlphaFoldDB" id="A0AAN6YPN0"/>
<protein>
    <recommendedName>
        <fullName evidence="4">Mediator of RNA polymerase II transcription subunit 11</fullName>
    </recommendedName>
    <alternativeName>
        <fullName evidence="4">Mediator complex subunit 11</fullName>
    </alternativeName>
</protein>
<comment type="function">
    <text evidence="4">Component of the Mediator complex, a coactivator involved in the regulated transcription of nearly all RNA polymerase II-dependent genes. Mediator functions as a bridge to convey information from gene-specific regulatory proteins to the basal RNA polymerase II transcription machinery. Mediator is recruited to promoters by direct interactions with regulatory proteins and serves as a scaffold for the assembly of a functional pre-initiation complex with RNA polymerase II and the general transcription factors.</text>
</comment>
<evidence type="ECO:0000256" key="4">
    <source>
        <dbReference type="RuleBase" id="RU364147"/>
    </source>
</evidence>
<sequence length="260" mass="27193">MSNQSQPQQSPPPTTTTNPPPNIHTPFTRTERIEQLAEIDKDIASLLTHLSSAMRALSTPPPPSSTFVSAVTSPASPSPSPQSPSRPRSSFSSDSDSEQEKEKEKEIKDPQQAFQTAQTNFISTLDRIDKQLVRNIYALEEAGIITLPSTTNTQSEGGNIPGSQSQLGGVGGGSSQGGGGGGGGSFNSAAASAAAGGGSKSGLARLDPDGLGHYGKLDVGKLNMASSTLERDKEVGLWRKAREFLEKAEEKKGGGDKMQE</sequence>
<dbReference type="Pfam" id="PF10280">
    <property type="entry name" value="Med11"/>
    <property type="match status" value="1"/>
</dbReference>
<dbReference type="GO" id="GO:0016592">
    <property type="term" value="C:mediator complex"/>
    <property type="evidence" value="ECO:0007669"/>
    <property type="project" value="InterPro"/>
</dbReference>
<feature type="compositionally biased region" description="Low complexity" evidence="5">
    <location>
        <begin position="85"/>
        <end position="94"/>
    </location>
</feature>
<keyword evidence="7" id="KW-1185">Reference proteome</keyword>
<comment type="subunit">
    <text evidence="4">Component of the Mediator complex.</text>
</comment>
<feature type="region of interest" description="Disordered" evidence="5">
    <location>
        <begin position="149"/>
        <end position="207"/>
    </location>
</feature>
<keyword evidence="4" id="KW-0804">Transcription</keyword>
<feature type="compositionally biased region" description="Pro residues" evidence="5">
    <location>
        <begin position="9"/>
        <end position="23"/>
    </location>
</feature>
<dbReference type="InterPro" id="IPR019404">
    <property type="entry name" value="Mediator_Med11"/>
</dbReference>
<feature type="compositionally biased region" description="Gly residues" evidence="5">
    <location>
        <begin position="168"/>
        <end position="185"/>
    </location>
</feature>
<dbReference type="GO" id="GO:0003712">
    <property type="term" value="F:transcription coregulator activity"/>
    <property type="evidence" value="ECO:0007669"/>
    <property type="project" value="InterPro"/>
</dbReference>
<gene>
    <name evidence="4" type="primary">MED11</name>
    <name evidence="6" type="ORF">QBC38DRAFT_61631</name>
</gene>
<organism evidence="6 7">
    <name type="scientific">Podospora fimiseda</name>
    <dbReference type="NCBI Taxonomy" id="252190"/>
    <lineage>
        <taxon>Eukaryota</taxon>
        <taxon>Fungi</taxon>
        <taxon>Dikarya</taxon>
        <taxon>Ascomycota</taxon>
        <taxon>Pezizomycotina</taxon>
        <taxon>Sordariomycetes</taxon>
        <taxon>Sordariomycetidae</taxon>
        <taxon>Sordariales</taxon>
        <taxon>Podosporaceae</taxon>
        <taxon>Podospora</taxon>
    </lineage>
</organism>
<evidence type="ECO:0000313" key="6">
    <source>
        <dbReference type="EMBL" id="KAK4222989.1"/>
    </source>
</evidence>
<evidence type="ECO:0000256" key="2">
    <source>
        <dbReference type="ARBA" id="ARBA00008186"/>
    </source>
</evidence>
<comment type="similarity">
    <text evidence="2 4">Belongs to the Mediator complex subunit 11 family.</text>
</comment>
<keyword evidence="4" id="KW-0010">Activator</keyword>
<keyword evidence="3 4" id="KW-0539">Nucleus</keyword>
<feature type="compositionally biased region" description="Basic and acidic residues" evidence="5">
    <location>
        <begin position="98"/>
        <end position="109"/>
    </location>
</feature>
<name>A0AAN6YPN0_9PEZI</name>
<dbReference type="GO" id="GO:0006357">
    <property type="term" value="P:regulation of transcription by RNA polymerase II"/>
    <property type="evidence" value="ECO:0007669"/>
    <property type="project" value="InterPro"/>
</dbReference>